<organism evidence="7 8">
    <name type="scientific">Panagrolaimus davidi</name>
    <dbReference type="NCBI Taxonomy" id="227884"/>
    <lineage>
        <taxon>Eukaryota</taxon>
        <taxon>Metazoa</taxon>
        <taxon>Ecdysozoa</taxon>
        <taxon>Nematoda</taxon>
        <taxon>Chromadorea</taxon>
        <taxon>Rhabditida</taxon>
        <taxon>Tylenchina</taxon>
        <taxon>Panagrolaimomorpha</taxon>
        <taxon>Panagrolaimoidea</taxon>
        <taxon>Panagrolaimidae</taxon>
        <taxon>Panagrolaimus</taxon>
    </lineage>
</organism>
<dbReference type="PANTHER" id="PTHR30612">
    <property type="entry name" value="SECA INNER MEMBRANE COMPONENT OF SEC PROTEIN SECRETION SYSTEM"/>
    <property type="match status" value="1"/>
</dbReference>
<dbReference type="Gene3D" id="3.40.50.300">
    <property type="entry name" value="P-loop containing nucleotide triphosphate hydrolases"/>
    <property type="match status" value="2"/>
</dbReference>
<keyword evidence="1" id="KW-0963">Cytoplasm</keyword>
<evidence type="ECO:0000256" key="1">
    <source>
        <dbReference type="ARBA" id="ARBA00022490"/>
    </source>
</evidence>
<dbReference type="GO" id="GO:0005524">
    <property type="term" value="F:ATP binding"/>
    <property type="evidence" value="ECO:0007669"/>
    <property type="project" value="InterPro"/>
</dbReference>
<protein>
    <submittedName>
        <fullName evidence="8">Chloroplast protein-transporting ATPase</fullName>
    </submittedName>
</protein>
<dbReference type="GO" id="GO:0017038">
    <property type="term" value="P:protein import"/>
    <property type="evidence" value="ECO:0007669"/>
    <property type="project" value="InterPro"/>
</dbReference>
<evidence type="ECO:0000259" key="6">
    <source>
        <dbReference type="PROSITE" id="PS51196"/>
    </source>
</evidence>
<dbReference type="Proteomes" id="UP000887578">
    <property type="component" value="Unplaced"/>
</dbReference>
<evidence type="ECO:0000313" key="7">
    <source>
        <dbReference type="Proteomes" id="UP000887578"/>
    </source>
</evidence>
<dbReference type="GO" id="GO:0016020">
    <property type="term" value="C:membrane"/>
    <property type="evidence" value="ECO:0007669"/>
    <property type="project" value="InterPro"/>
</dbReference>
<dbReference type="GO" id="GO:0006886">
    <property type="term" value="P:intracellular protein transport"/>
    <property type="evidence" value="ECO:0007669"/>
    <property type="project" value="InterPro"/>
</dbReference>
<dbReference type="WBParaSite" id="PDA_v2.g11761.t1">
    <property type="protein sequence ID" value="PDA_v2.g11761.t1"/>
    <property type="gene ID" value="PDA_v2.g11761"/>
</dbReference>
<dbReference type="Gene3D" id="3.90.1440.10">
    <property type="entry name" value="SecA, preprotein cross-linking domain"/>
    <property type="match status" value="1"/>
</dbReference>
<name>A0A914P1S2_9BILA</name>
<dbReference type="PROSITE" id="PS51196">
    <property type="entry name" value="SECA_MOTOR_DEAD"/>
    <property type="match status" value="1"/>
</dbReference>
<dbReference type="InterPro" id="IPR000185">
    <property type="entry name" value="SecA"/>
</dbReference>
<dbReference type="PROSITE" id="PS51194">
    <property type="entry name" value="HELICASE_CTER"/>
    <property type="match status" value="1"/>
</dbReference>
<dbReference type="InterPro" id="IPR011115">
    <property type="entry name" value="SecA_DEAD"/>
</dbReference>
<dbReference type="GO" id="GO:0006605">
    <property type="term" value="P:protein targeting"/>
    <property type="evidence" value="ECO:0007669"/>
    <property type="project" value="InterPro"/>
</dbReference>
<keyword evidence="3" id="KW-0811">Translocation</keyword>
<feature type="domain" description="Helicase C-terminal" evidence="5">
    <location>
        <begin position="442"/>
        <end position="609"/>
    </location>
</feature>
<reference evidence="8" key="1">
    <citation type="submission" date="2022-11" db="UniProtKB">
        <authorList>
            <consortium name="WormBaseParasite"/>
        </authorList>
    </citation>
    <scope>IDENTIFICATION</scope>
</reference>
<evidence type="ECO:0000256" key="4">
    <source>
        <dbReference type="SAM" id="Coils"/>
    </source>
</evidence>
<evidence type="ECO:0000259" key="5">
    <source>
        <dbReference type="PROSITE" id="PS51194"/>
    </source>
</evidence>
<dbReference type="SMART" id="SM00957">
    <property type="entry name" value="SecA_DEAD"/>
    <property type="match status" value="1"/>
</dbReference>
<sequence length="702" mass="80958">MIEKLRGYRLRDTQKAAILCTLNESLISEKTDANSNGVLQEIKTGEGKTLIIAVMSIILALMKVKVSIVTSSSVLAKREIESKNGCADLYQAFGIKVGQICYDLKRKRAEMYSTCDVIYGDLTTFQSDYLQDTFLLTNVLNGWSYDVVIVDEVDSMLLDNGFNTLYLAHEIPELKLLQPVLTKIWQLVNLRSKEAHEIYNEIYSLFFPKIDFYPFAAALKIDDEEAEVLKHHLTEKCLTDKYGKIRVWKLNKVKEELKNVKNLKENTKTKFLNLYHKVIKDSIQNIPFIQTYFSANLEEFIENAEIAYNMEEGIQYQIETVSNIHTQKLETRIVIIDPDTGVDLPTTQWAHGLHQFFQLKHGLALTPISTKAIYVSNVTFFKKFSRIYGFTGTLGTEIEKNTLKELYQVKCDILPSSFNRCFNENAPIVTNDENSQCIEIFKSLQVMMQHKRSVLIIGESIKSITNMRNNIKHIAQTQLQQDEAKPFLYSKIYKRDSEKLEFADGSIELPPITIIFATNLAGRGTDIKISKCLRENGGLHVILAFLPQNIRIEEQAFGRAARNGEPGTSQLIFWDNTITYNETHEKIIELKNKRNLKERQKSEELKKIYETKILAEEQCFLQFAQQFEHQKKRLLELKHPYHEILLKDIIDEYAAWLDFVRTTNEKLEVIRGICVMASQRLPEEPQRPVNKITFATKLVSKI</sequence>
<dbReference type="InterPro" id="IPR014018">
    <property type="entry name" value="SecA_motor_DEAD"/>
</dbReference>
<keyword evidence="2" id="KW-0813">Transport</keyword>
<keyword evidence="7" id="KW-1185">Reference proteome</keyword>
<dbReference type="SUPFAM" id="SSF52540">
    <property type="entry name" value="P-loop containing nucleoside triphosphate hydrolases"/>
    <property type="match status" value="2"/>
</dbReference>
<dbReference type="InterPro" id="IPR027417">
    <property type="entry name" value="P-loop_NTPase"/>
</dbReference>
<dbReference type="InterPro" id="IPR001650">
    <property type="entry name" value="Helicase_C-like"/>
</dbReference>
<evidence type="ECO:0000256" key="2">
    <source>
        <dbReference type="ARBA" id="ARBA00022927"/>
    </source>
</evidence>
<keyword evidence="2" id="KW-0653">Protein transport</keyword>
<evidence type="ECO:0000256" key="3">
    <source>
        <dbReference type="ARBA" id="ARBA00023010"/>
    </source>
</evidence>
<feature type="coiled-coil region" evidence="4">
    <location>
        <begin position="580"/>
        <end position="607"/>
    </location>
</feature>
<accession>A0A914P1S2</accession>
<evidence type="ECO:0000313" key="8">
    <source>
        <dbReference type="WBParaSite" id="PDA_v2.g11761.t1"/>
    </source>
</evidence>
<dbReference type="PRINTS" id="PR00906">
    <property type="entry name" value="SECA"/>
</dbReference>
<dbReference type="AlphaFoldDB" id="A0A914P1S2"/>
<dbReference type="Pfam" id="PF07517">
    <property type="entry name" value="SecA_DEAD"/>
    <property type="match status" value="1"/>
</dbReference>
<feature type="domain" description="SecA family profile" evidence="6">
    <location>
        <begin position="1"/>
        <end position="603"/>
    </location>
</feature>
<dbReference type="PANTHER" id="PTHR30612:SF0">
    <property type="entry name" value="CHLOROPLAST PROTEIN-TRANSPORTING ATPASE"/>
    <property type="match status" value="1"/>
</dbReference>
<proteinExistence type="predicted"/>
<keyword evidence="4" id="KW-0175">Coiled coil</keyword>